<dbReference type="SMART" id="SM00345">
    <property type="entry name" value="HTH_GNTR"/>
    <property type="match status" value="1"/>
</dbReference>
<dbReference type="InterPro" id="IPR036390">
    <property type="entry name" value="WH_DNA-bd_sf"/>
</dbReference>
<feature type="domain" description="HTH gntR-type" evidence="4">
    <location>
        <begin position="7"/>
        <end position="74"/>
    </location>
</feature>
<protein>
    <submittedName>
        <fullName evidence="5">GntR family transcriptional regulator</fullName>
    </submittedName>
</protein>
<proteinExistence type="predicted"/>
<reference evidence="6" key="1">
    <citation type="journal article" date="2019" name="Int. J. Syst. Evol. Microbiol.">
        <title>The Global Catalogue of Microorganisms (GCM) 10K type strain sequencing project: providing services to taxonomists for standard genome sequencing and annotation.</title>
        <authorList>
            <consortium name="The Broad Institute Genomics Platform"/>
            <consortium name="The Broad Institute Genome Sequencing Center for Infectious Disease"/>
            <person name="Wu L."/>
            <person name="Ma J."/>
        </authorList>
    </citation>
    <scope>NUCLEOTIDE SEQUENCE [LARGE SCALE GENOMIC DNA]</scope>
    <source>
        <strain evidence="6">CGMCC 4.1437</strain>
    </source>
</reference>
<dbReference type="PROSITE" id="PS50949">
    <property type="entry name" value="HTH_GNTR"/>
    <property type="match status" value="1"/>
</dbReference>
<keyword evidence="1" id="KW-0805">Transcription regulation</keyword>
<dbReference type="PANTHER" id="PTHR44846:SF1">
    <property type="entry name" value="MANNOSYL-D-GLYCERATE TRANSPORT_METABOLISM SYSTEM REPRESSOR MNGR-RELATED"/>
    <property type="match status" value="1"/>
</dbReference>
<dbReference type="EMBL" id="JBHSOF010000088">
    <property type="protein sequence ID" value="MFC5668250.1"/>
    <property type="molecule type" value="Genomic_DNA"/>
</dbReference>
<dbReference type="SUPFAM" id="SSF46785">
    <property type="entry name" value="Winged helix' DNA-binding domain"/>
    <property type="match status" value="1"/>
</dbReference>
<dbReference type="CDD" id="cd07377">
    <property type="entry name" value="WHTH_GntR"/>
    <property type="match status" value="1"/>
</dbReference>
<gene>
    <name evidence="5" type="ORF">ACFP3U_35465</name>
</gene>
<name>A0ABW0XCG5_9ACTN</name>
<evidence type="ECO:0000313" key="6">
    <source>
        <dbReference type="Proteomes" id="UP001595975"/>
    </source>
</evidence>
<dbReference type="PANTHER" id="PTHR44846">
    <property type="entry name" value="MANNOSYL-D-GLYCERATE TRANSPORT/METABOLISM SYSTEM REPRESSOR MNGR-RELATED"/>
    <property type="match status" value="1"/>
</dbReference>
<organism evidence="5 6">
    <name type="scientific">Kitasatospora misakiensis</name>
    <dbReference type="NCBI Taxonomy" id="67330"/>
    <lineage>
        <taxon>Bacteria</taxon>
        <taxon>Bacillati</taxon>
        <taxon>Actinomycetota</taxon>
        <taxon>Actinomycetes</taxon>
        <taxon>Kitasatosporales</taxon>
        <taxon>Streptomycetaceae</taxon>
        <taxon>Kitasatospora</taxon>
    </lineage>
</organism>
<dbReference type="InterPro" id="IPR050679">
    <property type="entry name" value="Bact_HTH_transcr_reg"/>
</dbReference>
<dbReference type="Pfam" id="PF00392">
    <property type="entry name" value="GntR"/>
    <property type="match status" value="1"/>
</dbReference>
<evidence type="ECO:0000256" key="2">
    <source>
        <dbReference type="ARBA" id="ARBA00023125"/>
    </source>
</evidence>
<evidence type="ECO:0000256" key="3">
    <source>
        <dbReference type="ARBA" id="ARBA00023163"/>
    </source>
</evidence>
<accession>A0ABW0XCG5</accession>
<keyword evidence="6" id="KW-1185">Reference proteome</keyword>
<keyword evidence="3" id="KW-0804">Transcription</keyword>
<dbReference type="RefSeq" id="WP_380229887.1">
    <property type="nucleotide sequence ID" value="NZ_JBHSOF010000088.1"/>
</dbReference>
<dbReference type="Proteomes" id="UP001595975">
    <property type="component" value="Unassembled WGS sequence"/>
</dbReference>
<dbReference type="InterPro" id="IPR036388">
    <property type="entry name" value="WH-like_DNA-bd_sf"/>
</dbReference>
<evidence type="ECO:0000313" key="5">
    <source>
        <dbReference type="EMBL" id="MFC5668250.1"/>
    </source>
</evidence>
<sequence length="77" mass="8798">MEFDPTRPKWRQIRDAIARKIENGEYPPGYLISAVQLERDFGVARATVQKVTSALREDGLIRTETGMGSFVTDRTQR</sequence>
<dbReference type="InterPro" id="IPR000524">
    <property type="entry name" value="Tscrpt_reg_HTH_GntR"/>
</dbReference>
<keyword evidence="2" id="KW-0238">DNA-binding</keyword>
<evidence type="ECO:0000256" key="1">
    <source>
        <dbReference type="ARBA" id="ARBA00023015"/>
    </source>
</evidence>
<dbReference type="Gene3D" id="1.10.10.10">
    <property type="entry name" value="Winged helix-like DNA-binding domain superfamily/Winged helix DNA-binding domain"/>
    <property type="match status" value="1"/>
</dbReference>
<comment type="caution">
    <text evidence="5">The sequence shown here is derived from an EMBL/GenBank/DDBJ whole genome shotgun (WGS) entry which is preliminary data.</text>
</comment>
<evidence type="ECO:0000259" key="4">
    <source>
        <dbReference type="PROSITE" id="PS50949"/>
    </source>
</evidence>